<evidence type="ECO:0000313" key="3">
    <source>
        <dbReference type="Proteomes" id="UP000233837"/>
    </source>
</evidence>
<dbReference type="STRING" id="906689.A0A2I0VG05"/>
<accession>A0A2I0VG05</accession>
<name>A0A2I0VG05_9ASPA</name>
<evidence type="ECO:0008006" key="4">
    <source>
        <dbReference type="Google" id="ProtNLM"/>
    </source>
</evidence>
<dbReference type="Proteomes" id="UP000233837">
    <property type="component" value="Unassembled WGS sequence"/>
</dbReference>
<dbReference type="EMBL" id="KZ503667">
    <property type="protein sequence ID" value="PKU62358.1"/>
    <property type="molecule type" value="Genomic_DNA"/>
</dbReference>
<dbReference type="PANTHER" id="PTHR35300">
    <property type="entry name" value="COACTIVATOR CBP, KIX DOMAIN-CONTAINING PROTEIN-RELATED"/>
    <property type="match status" value="1"/>
</dbReference>
<reference evidence="2 3" key="1">
    <citation type="journal article" date="2016" name="Sci. Rep.">
        <title>The Dendrobium catenatum Lindl. genome sequence provides insights into polysaccharide synthase, floral development and adaptive evolution.</title>
        <authorList>
            <person name="Zhang G.Q."/>
            <person name="Xu Q."/>
            <person name="Bian C."/>
            <person name="Tsai W.C."/>
            <person name="Yeh C.M."/>
            <person name="Liu K.W."/>
            <person name="Yoshida K."/>
            <person name="Zhang L.S."/>
            <person name="Chang S.B."/>
            <person name="Chen F."/>
            <person name="Shi Y."/>
            <person name="Su Y.Y."/>
            <person name="Zhang Y.Q."/>
            <person name="Chen L.J."/>
            <person name="Yin Y."/>
            <person name="Lin M."/>
            <person name="Huang H."/>
            <person name="Deng H."/>
            <person name="Wang Z.W."/>
            <person name="Zhu S.L."/>
            <person name="Zhao X."/>
            <person name="Deng C."/>
            <person name="Niu S.C."/>
            <person name="Huang J."/>
            <person name="Wang M."/>
            <person name="Liu G.H."/>
            <person name="Yang H.J."/>
            <person name="Xiao X.J."/>
            <person name="Hsiao Y.Y."/>
            <person name="Wu W.L."/>
            <person name="Chen Y.Y."/>
            <person name="Mitsuda N."/>
            <person name="Ohme-Takagi M."/>
            <person name="Luo Y.B."/>
            <person name="Van de Peer Y."/>
            <person name="Liu Z.J."/>
        </authorList>
    </citation>
    <scope>NUCLEOTIDE SEQUENCE [LARGE SCALE GENOMIC DNA]</scope>
    <source>
        <tissue evidence="2">The whole plant</tissue>
    </source>
</reference>
<dbReference type="PANTHER" id="PTHR35300:SF4">
    <property type="entry name" value="HISTONE ACETYLTRANSFERASE"/>
    <property type="match status" value="1"/>
</dbReference>
<organism evidence="2 3">
    <name type="scientific">Dendrobium catenatum</name>
    <dbReference type="NCBI Taxonomy" id="906689"/>
    <lineage>
        <taxon>Eukaryota</taxon>
        <taxon>Viridiplantae</taxon>
        <taxon>Streptophyta</taxon>
        <taxon>Embryophyta</taxon>
        <taxon>Tracheophyta</taxon>
        <taxon>Spermatophyta</taxon>
        <taxon>Magnoliopsida</taxon>
        <taxon>Liliopsida</taxon>
        <taxon>Asparagales</taxon>
        <taxon>Orchidaceae</taxon>
        <taxon>Epidendroideae</taxon>
        <taxon>Malaxideae</taxon>
        <taxon>Dendrobiinae</taxon>
        <taxon>Dendrobium</taxon>
    </lineage>
</organism>
<gene>
    <name evidence="2" type="ORF">MA16_Dca021940</name>
</gene>
<protein>
    <recommendedName>
        <fullName evidence="4">Histone acetyltransferase</fullName>
    </recommendedName>
</protein>
<feature type="region of interest" description="Disordered" evidence="1">
    <location>
        <begin position="162"/>
        <end position="189"/>
    </location>
</feature>
<reference evidence="2 3" key="2">
    <citation type="journal article" date="2017" name="Nature">
        <title>The Apostasia genome and the evolution of orchids.</title>
        <authorList>
            <person name="Zhang G.Q."/>
            <person name="Liu K.W."/>
            <person name="Li Z."/>
            <person name="Lohaus R."/>
            <person name="Hsiao Y.Y."/>
            <person name="Niu S.C."/>
            <person name="Wang J.Y."/>
            <person name="Lin Y.C."/>
            <person name="Xu Q."/>
            <person name="Chen L.J."/>
            <person name="Yoshida K."/>
            <person name="Fujiwara S."/>
            <person name="Wang Z.W."/>
            <person name="Zhang Y.Q."/>
            <person name="Mitsuda N."/>
            <person name="Wang M."/>
            <person name="Liu G.H."/>
            <person name="Pecoraro L."/>
            <person name="Huang H.X."/>
            <person name="Xiao X.J."/>
            <person name="Lin M."/>
            <person name="Wu X.Y."/>
            <person name="Wu W.L."/>
            <person name="Chen Y.Y."/>
            <person name="Chang S.B."/>
            <person name="Sakamoto S."/>
            <person name="Ohme-Takagi M."/>
            <person name="Yagi M."/>
            <person name="Zeng S.J."/>
            <person name="Shen C.Y."/>
            <person name="Yeh C.M."/>
            <person name="Luo Y.B."/>
            <person name="Tsai W.C."/>
            <person name="Van de Peer Y."/>
            <person name="Liu Z.J."/>
        </authorList>
    </citation>
    <scope>NUCLEOTIDE SEQUENCE [LARGE SCALE GENOMIC DNA]</scope>
    <source>
        <tissue evidence="2">The whole plant</tissue>
    </source>
</reference>
<sequence length="453" mass="50300">MPRPGPRPYECVRRAWHSDRHQPMRGSLIQEIFRGFRSWAVLTKWILGFFRLANEVHCNATRKNKEWQEKLPFVVLKAEEIMYSKANSEAEYMDLKTLWDRANDAIDTIIRKDDANESGDLLQPCIEDDSLCRCQLLPLACLVPAALNLGCIPRRASRSQRHSNPVCYLSPNSKEAADVPPKPQDNKKASQICPKSMLPPLLPMQSGNLHGSTTQFGSKYSAAGPQIQFMPSSASNGQNQYFEIPNKAMACKVRGLPMPMESGIWPELGCVYPLYYGEGHSTSTSQPQEQMVKNIFSATKPSVQSNAIEFMVGTMSDGLDEVPDCKRMRKLADCDLSLRLGLPSPPSSEVESSWTHEVEDVGSSSSCDGGKSCGPLPNGAGTMNLESSLSSARDKGFDFFSVETTDEHYESCSSKWSSQVDCAFYMNSYTKNQKVYASGALTGTLSDECFNWK</sequence>
<dbReference type="AlphaFoldDB" id="A0A2I0VG05"/>
<evidence type="ECO:0000313" key="2">
    <source>
        <dbReference type="EMBL" id="PKU62358.1"/>
    </source>
</evidence>
<proteinExistence type="predicted"/>
<evidence type="ECO:0000256" key="1">
    <source>
        <dbReference type="SAM" id="MobiDB-lite"/>
    </source>
</evidence>
<keyword evidence="3" id="KW-1185">Reference proteome</keyword>